<organism evidence="2 3">
    <name type="scientific">Caenorhabditis auriculariae</name>
    <dbReference type="NCBI Taxonomy" id="2777116"/>
    <lineage>
        <taxon>Eukaryota</taxon>
        <taxon>Metazoa</taxon>
        <taxon>Ecdysozoa</taxon>
        <taxon>Nematoda</taxon>
        <taxon>Chromadorea</taxon>
        <taxon>Rhabditida</taxon>
        <taxon>Rhabditina</taxon>
        <taxon>Rhabditomorpha</taxon>
        <taxon>Rhabditoidea</taxon>
        <taxon>Rhabditidae</taxon>
        <taxon>Peloderinae</taxon>
        <taxon>Caenorhabditis</taxon>
    </lineage>
</organism>
<gene>
    <name evidence="2" type="ORF">CAUJ_LOCUS5608</name>
</gene>
<name>A0A8S1H1Q4_9PELO</name>
<dbReference type="InterPro" id="IPR002413">
    <property type="entry name" value="V5_allergen-like"/>
</dbReference>
<feature type="domain" description="SCP" evidence="1">
    <location>
        <begin position="1"/>
        <end position="127"/>
    </location>
</feature>
<evidence type="ECO:0000259" key="1">
    <source>
        <dbReference type="SMART" id="SM00198"/>
    </source>
</evidence>
<dbReference type="FunFam" id="3.40.33.10:FF:000013">
    <property type="entry name" value="SCP-Like extracellular protein"/>
    <property type="match status" value="1"/>
</dbReference>
<dbReference type="InterPro" id="IPR001283">
    <property type="entry name" value="CRISP-related"/>
</dbReference>
<dbReference type="OrthoDB" id="5876828at2759"/>
<dbReference type="Pfam" id="PF00188">
    <property type="entry name" value="CAP"/>
    <property type="match status" value="1"/>
</dbReference>
<dbReference type="SUPFAM" id="SSF55797">
    <property type="entry name" value="PR-1-like"/>
    <property type="match status" value="1"/>
</dbReference>
<protein>
    <recommendedName>
        <fullName evidence="1">SCP domain-containing protein</fullName>
    </recommendedName>
</protein>
<dbReference type="PRINTS" id="PR00837">
    <property type="entry name" value="V5TPXLIKE"/>
</dbReference>
<dbReference type="InterPro" id="IPR014044">
    <property type="entry name" value="CAP_dom"/>
</dbReference>
<evidence type="ECO:0000313" key="2">
    <source>
        <dbReference type="EMBL" id="CAD6189689.1"/>
    </source>
</evidence>
<dbReference type="PRINTS" id="PR00838">
    <property type="entry name" value="V5ALLERGEN"/>
</dbReference>
<accession>A0A8S1H1Q4</accession>
<keyword evidence="3" id="KW-1185">Reference proteome</keyword>
<dbReference type="EMBL" id="CAJGYM010000011">
    <property type="protein sequence ID" value="CAD6189689.1"/>
    <property type="molecule type" value="Genomic_DNA"/>
</dbReference>
<reference evidence="2" key="1">
    <citation type="submission" date="2020-10" db="EMBL/GenBank/DDBJ databases">
        <authorList>
            <person name="Kikuchi T."/>
        </authorList>
    </citation>
    <scope>NUCLEOTIDE SEQUENCE</scope>
    <source>
        <strain evidence="2">NKZ352</strain>
    </source>
</reference>
<comment type="caution">
    <text evidence="2">The sequence shown here is derived from an EMBL/GenBank/DDBJ whole genome shotgun (WGS) entry which is preliminary data.</text>
</comment>
<dbReference type="Proteomes" id="UP000835052">
    <property type="component" value="Unassembled WGS sequence"/>
</dbReference>
<evidence type="ECO:0000313" key="3">
    <source>
        <dbReference type="Proteomes" id="UP000835052"/>
    </source>
</evidence>
<dbReference type="AlphaFoldDB" id="A0A8S1H1Q4"/>
<proteinExistence type="predicted"/>
<sequence length="154" mass="16696">MYKMKWDETLEKSAQAFADTCPTGHSETKGVGENMYWAHITEKPEDLNSYGINATTAWQDEFQKFGWPSDETTVDLFSTGIGHATAMAWAATENVGCGVKLCPAASATQFNTVVVVCQYFEPGNMVGNQIYEEGPTCSKCPAKIACEALTGLCA</sequence>
<dbReference type="InterPro" id="IPR035940">
    <property type="entry name" value="CAP_sf"/>
</dbReference>
<dbReference type="Gene3D" id="3.40.33.10">
    <property type="entry name" value="CAP"/>
    <property type="match status" value="1"/>
</dbReference>
<dbReference type="PANTHER" id="PTHR10334">
    <property type="entry name" value="CYSTEINE-RICH SECRETORY PROTEIN-RELATED"/>
    <property type="match status" value="1"/>
</dbReference>
<dbReference type="SMART" id="SM00198">
    <property type="entry name" value="SCP"/>
    <property type="match status" value="1"/>
</dbReference>
<dbReference type="CDD" id="cd05380">
    <property type="entry name" value="CAP_euk"/>
    <property type="match status" value="1"/>
</dbReference>